<evidence type="ECO:0000313" key="2">
    <source>
        <dbReference type="Proteomes" id="UP000243745"/>
    </source>
</evidence>
<dbReference type="InterPro" id="IPR006440">
    <property type="entry name" value="Doc"/>
</dbReference>
<sequence>MKKLLSVDELIGLNKFLCGSEQIEIRDRNILENIVQNYDSIDESSGYNTGLAAMILYSILREHPFVYNNRETAILAATTTMIMNGCSIHATDDELQNLARKIEICEISRDEAKNWIYNHYTVQSCEPGSINEPRVATEA</sequence>
<protein>
    <submittedName>
        <fullName evidence="1">Death-on-curing family protein</fullName>
    </submittedName>
</protein>
<keyword evidence="2" id="KW-1185">Reference proteome</keyword>
<name>A0A662ZIH0_9GAMM</name>
<dbReference type="EMBL" id="FOXF01000016">
    <property type="protein sequence ID" value="SFP33573.1"/>
    <property type="molecule type" value="Genomic_DNA"/>
</dbReference>
<dbReference type="GO" id="GO:0016301">
    <property type="term" value="F:kinase activity"/>
    <property type="evidence" value="ECO:0007669"/>
    <property type="project" value="InterPro"/>
</dbReference>
<dbReference type="Gene3D" id="1.20.120.1870">
    <property type="entry name" value="Fic/DOC protein, Fido domain"/>
    <property type="match status" value="1"/>
</dbReference>
<dbReference type="RefSeq" id="WP_093141784.1">
    <property type="nucleotide sequence ID" value="NZ_FOXF01000016.1"/>
</dbReference>
<dbReference type="NCBIfam" id="TIGR01550">
    <property type="entry name" value="DOC_P1"/>
    <property type="match status" value="1"/>
</dbReference>
<dbReference type="InterPro" id="IPR053737">
    <property type="entry name" value="Type_II_TA_Toxin"/>
</dbReference>
<dbReference type="Proteomes" id="UP000243745">
    <property type="component" value="Unassembled WGS sequence"/>
</dbReference>
<dbReference type="AlphaFoldDB" id="A0A662ZIH0"/>
<evidence type="ECO:0000313" key="1">
    <source>
        <dbReference type="EMBL" id="SFP33573.1"/>
    </source>
</evidence>
<organism evidence="1 2">
    <name type="scientific">Ruminobacter amylophilus</name>
    <dbReference type="NCBI Taxonomy" id="867"/>
    <lineage>
        <taxon>Bacteria</taxon>
        <taxon>Pseudomonadati</taxon>
        <taxon>Pseudomonadota</taxon>
        <taxon>Gammaproteobacteria</taxon>
        <taxon>Aeromonadales</taxon>
        <taxon>Succinivibrionaceae</taxon>
        <taxon>Ruminobacter</taxon>
    </lineage>
</organism>
<reference evidence="1 2" key="1">
    <citation type="submission" date="2016-10" db="EMBL/GenBank/DDBJ databases">
        <authorList>
            <person name="Varghese N."/>
            <person name="Submissions S."/>
        </authorList>
    </citation>
    <scope>NUCLEOTIDE SEQUENCE [LARGE SCALE GENOMIC DNA]</scope>
    <source>
        <strain evidence="1 2">DSM 1361</strain>
    </source>
</reference>
<gene>
    <name evidence="1" type="ORF">SAMN02910344_01126</name>
</gene>
<accession>A0A662ZIH0</accession>
<proteinExistence type="predicted"/>